<keyword evidence="3" id="KW-1185">Reference proteome</keyword>
<accession>A0ABU6TMW0</accession>
<reference evidence="2 3" key="1">
    <citation type="journal article" date="2023" name="Plants (Basel)">
        <title>Bridging the Gap: Combining Genomics and Transcriptomics Approaches to Understand Stylosanthes scabra, an Orphan Legume from the Brazilian Caatinga.</title>
        <authorList>
            <person name="Ferreira-Neto J.R.C."/>
            <person name="da Silva M.D."/>
            <person name="Binneck E."/>
            <person name="de Melo N.F."/>
            <person name="da Silva R.H."/>
            <person name="de Melo A.L.T.M."/>
            <person name="Pandolfi V."/>
            <person name="Bustamante F.O."/>
            <person name="Brasileiro-Vidal A.C."/>
            <person name="Benko-Iseppon A.M."/>
        </authorList>
    </citation>
    <scope>NUCLEOTIDE SEQUENCE [LARGE SCALE GENOMIC DNA]</scope>
    <source>
        <tissue evidence="2">Leaves</tissue>
    </source>
</reference>
<name>A0ABU6TMW0_9FABA</name>
<dbReference type="Proteomes" id="UP001341840">
    <property type="component" value="Unassembled WGS sequence"/>
</dbReference>
<feature type="region of interest" description="Disordered" evidence="1">
    <location>
        <begin position="163"/>
        <end position="256"/>
    </location>
</feature>
<sequence>MWAHSLVPQKLRVGAPGDGTLEMRYKLNFYSPQFVARQFGFAKALPFPVYFNPVEPSVKYEISNTAEFDDAINLTEERVKQYRRALTNLNLASIVQSAPVSKKTKDRLPDPVKGILSRDYITNPLAPHLCGVTFSPYEWCRETHHLISGFTKIERYPPAAKPIAIKGTTSEPTKPAEDWVSDAESSPKKKKERKRSARAKSSSSATLTSRKRNAVEHASDAEGPVAKMARTSQPQKNSKKAEMSGKQETFMPNPTTQSNLESARAILSNPAMFNRSVSAGLEGVSSSQASTESTWVEYTPLGQETVPIPASTSYPADMSTMAVSSLDLVLLKPEASLISPIKESLIEQEGPFVVPTPEAIDLNFADDEFNLDSILSEAQEVFLTAVPVATSGEFETEKPFSSGDGQTPQTLPRQSTIDRAIIVAKVNKVLGCLNHSLEEIVASAEIKSQLLEATTFLNQHANSEASSLESFIEDLYNNDVLLESSSADL</sequence>
<evidence type="ECO:0000313" key="3">
    <source>
        <dbReference type="Proteomes" id="UP001341840"/>
    </source>
</evidence>
<feature type="compositionally biased region" description="Low complexity" evidence="1">
    <location>
        <begin position="199"/>
        <end position="208"/>
    </location>
</feature>
<feature type="compositionally biased region" description="Basic residues" evidence="1">
    <location>
        <begin position="188"/>
        <end position="198"/>
    </location>
</feature>
<evidence type="ECO:0000256" key="1">
    <source>
        <dbReference type="SAM" id="MobiDB-lite"/>
    </source>
</evidence>
<dbReference type="EMBL" id="JASCZI010091269">
    <property type="protein sequence ID" value="MED6149719.1"/>
    <property type="molecule type" value="Genomic_DNA"/>
</dbReference>
<protein>
    <submittedName>
        <fullName evidence="2">Uncharacterized protein</fullName>
    </submittedName>
</protein>
<evidence type="ECO:0000313" key="2">
    <source>
        <dbReference type="EMBL" id="MED6149719.1"/>
    </source>
</evidence>
<organism evidence="2 3">
    <name type="scientific">Stylosanthes scabra</name>
    <dbReference type="NCBI Taxonomy" id="79078"/>
    <lineage>
        <taxon>Eukaryota</taxon>
        <taxon>Viridiplantae</taxon>
        <taxon>Streptophyta</taxon>
        <taxon>Embryophyta</taxon>
        <taxon>Tracheophyta</taxon>
        <taxon>Spermatophyta</taxon>
        <taxon>Magnoliopsida</taxon>
        <taxon>eudicotyledons</taxon>
        <taxon>Gunneridae</taxon>
        <taxon>Pentapetalae</taxon>
        <taxon>rosids</taxon>
        <taxon>fabids</taxon>
        <taxon>Fabales</taxon>
        <taxon>Fabaceae</taxon>
        <taxon>Papilionoideae</taxon>
        <taxon>50 kb inversion clade</taxon>
        <taxon>dalbergioids sensu lato</taxon>
        <taxon>Dalbergieae</taxon>
        <taxon>Pterocarpus clade</taxon>
        <taxon>Stylosanthes</taxon>
    </lineage>
</organism>
<proteinExistence type="predicted"/>
<comment type="caution">
    <text evidence="2">The sequence shown here is derived from an EMBL/GenBank/DDBJ whole genome shotgun (WGS) entry which is preliminary data.</text>
</comment>
<gene>
    <name evidence="2" type="ORF">PIB30_065263</name>
</gene>
<feature type="compositionally biased region" description="Polar residues" evidence="1">
    <location>
        <begin position="246"/>
        <end position="256"/>
    </location>
</feature>